<protein>
    <submittedName>
        <fullName evidence="1">Uncharacterized protein</fullName>
    </submittedName>
</protein>
<dbReference type="STRING" id="301148.B4135_1391"/>
<reference evidence="1 2" key="1">
    <citation type="submission" date="2016-01" db="EMBL/GenBank/DDBJ databases">
        <title>Draft Genome Sequences of Seven Thermophilic Sporeformers Isolated from Foods.</title>
        <authorList>
            <person name="Berendsen E.M."/>
            <person name="Wells-Bennik M.H."/>
            <person name="Krawcyk A.O."/>
            <person name="De Jong A."/>
            <person name="Holsappel S."/>
            <person name="Eijlander R.T."/>
            <person name="Kuipers O.P."/>
        </authorList>
    </citation>
    <scope>NUCLEOTIDE SEQUENCE [LARGE SCALE GENOMIC DNA]</scope>
    <source>
        <strain evidence="1 2">B4135</strain>
    </source>
</reference>
<accession>A0A150MCV0</accession>
<gene>
    <name evidence="1" type="ORF">B4135_1391</name>
</gene>
<dbReference type="AlphaFoldDB" id="A0A150MCV0"/>
<proteinExistence type="predicted"/>
<evidence type="ECO:0000313" key="1">
    <source>
        <dbReference type="EMBL" id="KYD22261.1"/>
    </source>
</evidence>
<comment type="caution">
    <text evidence="1">The sequence shown here is derived from an EMBL/GenBank/DDBJ whole genome shotgun (WGS) entry which is preliminary data.</text>
</comment>
<sequence>MVFRRIRHIPHSLFPGRNVQHFIFLCGRMVRHQGKNVQHFL</sequence>
<dbReference type="Proteomes" id="UP000075683">
    <property type="component" value="Unassembled WGS sequence"/>
</dbReference>
<dbReference type="EMBL" id="LQYT01000012">
    <property type="protein sequence ID" value="KYD22261.1"/>
    <property type="molecule type" value="Genomic_DNA"/>
</dbReference>
<name>A0A150MCV0_9BACI</name>
<organism evidence="1 2">
    <name type="scientific">Caldibacillus debilis</name>
    <dbReference type="NCBI Taxonomy" id="301148"/>
    <lineage>
        <taxon>Bacteria</taxon>
        <taxon>Bacillati</taxon>
        <taxon>Bacillota</taxon>
        <taxon>Bacilli</taxon>
        <taxon>Bacillales</taxon>
        <taxon>Bacillaceae</taxon>
        <taxon>Caldibacillus</taxon>
    </lineage>
</organism>
<evidence type="ECO:0000313" key="2">
    <source>
        <dbReference type="Proteomes" id="UP000075683"/>
    </source>
</evidence>